<gene>
    <name evidence="3" type="ORF">PanWU01x14_188490</name>
</gene>
<dbReference type="NCBIfam" id="TIGR01640">
    <property type="entry name" value="F_box_assoc_1"/>
    <property type="match status" value="1"/>
</dbReference>
<organism evidence="3 4">
    <name type="scientific">Parasponia andersonii</name>
    <name type="common">Sponia andersonii</name>
    <dbReference type="NCBI Taxonomy" id="3476"/>
    <lineage>
        <taxon>Eukaryota</taxon>
        <taxon>Viridiplantae</taxon>
        <taxon>Streptophyta</taxon>
        <taxon>Embryophyta</taxon>
        <taxon>Tracheophyta</taxon>
        <taxon>Spermatophyta</taxon>
        <taxon>Magnoliopsida</taxon>
        <taxon>eudicotyledons</taxon>
        <taxon>Gunneridae</taxon>
        <taxon>Pentapetalae</taxon>
        <taxon>rosids</taxon>
        <taxon>fabids</taxon>
        <taxon>Rosales</taxon>
        <taxon>Cannabaceae</taxon>
        <taxon>Parasponia</taxon>
    </lineage>
</organism>
<sequence length="468" mass="53972">MICLFFFFRLGVQFQNVATEKVRDSGFGAVLTPSRSHQKMEAQGFRCGVLSDNPASALAQCNAKELKRRFGLYLPEEVVEEILLRLPTESLLICKCVCKLWYNLITEPSFINKHLRFTVQNRNISSSSVSLFLKWTRQELSEHDIFHGDRHDLDLSKQVLSLITITKDQDANFNSNSGSGDNLPCVIEQLSFPSLPQKEQVDFPRDSVSSHCNGIICLFNRLRKERTVLFNPALRRFRILHTPCLLPNFEYAGCGFGYDPMTNVYKFVKIFRSARDARVSRAQVYTLGIDSWREIKIDVVQGKSCYPHGGGVYCKGFYYWYNMNLKYEMILSFDMSKEKFHIIPIPDHTKHIDRRIKRLALWNESVVFFFSPELSWFSTILEMWVLVDDSGGVEGSTYWRKHLTIGPLARIEAPLEFWKDDELLFETRDGLIVSYNLYTQSLRKLPIPGAIYPGLTYANVCLESPLIV</sequence>
<dbReference type="STRING" id="3476.A0A2P5C2W0"/>
<protein>
    <submittedName>
        <fullName evidence="3">F-box domain containing protein</fullName>
    </submittedName>
</protein>
<feature type="chain" id="PRO_5015174763" evidence="1">
    <location>
        <begin position="20"/>
        <end position="468"/>
    </location>
</feature>
<dbReference type="AlphaFoldDB" id="A0A2P5C2W0"/>
<comment type="caution">
    <text evidence="3">The sequence shown here is derived from an EMBL/GenBank/DDBJ whole genome shotgun (WGS) entry which is preliminary data.</text>
</comment>
<proteinExistence type="predicted"/>
<dbReference type="InterPro" id="IPR050796">
    <property type="entry name" value="SCF_F-box_component"/>
</dbReference>
<reference evidence="4" key="1">
    <citation type="submission" date="2016-06" db="EMBL/GenBank/DDBJ databases">
        <title>Parallel loss of symbiosis genes in relatives of nitrogen-fixing non-legume Parasponia.</title>
        <authorList>
            <person name="Van Velzen R."/>
            <person name="Holmer R."/>
            <person name="Bu F."/>
            <person name="Rutten L."/>
            <person name="Van Zeijl A."/>
            <person name="Liu W."/>
            <person name="Santuari L."/>
            <person name="Cao Q."/>
            <person name="Sharma T."/>
            <person name="Shen D."/>
            <person name="Roswanjaya Y."/>
            <person name="Wardhani T."/>
            <person name="Kalhor M.S."/>
            <person name="Jansen J."/>
            <person name="Van den Hoogen J."/>
            <person name="Gungor B."/>
            <person name="Hartog M."/>
            <person name="Hontelez J."/>
            <person name="Verver J."/>
            <person name="Yang W.-C."/>
            <person name="Schijlen E."/>
            <person name="Repin R."/>
            <person name="Schilthuizen M."/>
            <person name="Schranz E."/>
            <person name="Heidstra R."/>
            <person name="Miyata K."/>
            <person name="Fedorova E."/>
            <person name="Kohlen W."/>
            <person name="Bisseling T."/>
            <person name="Smit S."/>
            <person name="Geurts R."/>
        </authorList>
    </citation>
    <scope>NUCLEOTIDE SEQUENCE [LARGE SCALE GENOMIC DNA]</scope>
    <source>
        <strain evidence="4">cv. WU1-14</strain>
    </source>
</reference>
<evidence type="ECO:0000313" key="3">
    <source>
        <dbReference type="EMBL" id="PON55355.1"/>
    </source>
</evidence>
<dbReference type="EMBL" id="JXTB01000184">
    <property type="protein sequence ID" value="PON55355.1"/>
    <property type="molecule type" value="Genomic_DNA"/>
</dbReference>
<keyword evidence="1" id="KW-0732">Signal</keyword>
<dbReference type="PANTHER" id="PTHR31672:SF13">
    <property type="entry name" value="F-BOX PROTEIN CPR30-LIKE"/>
    <property type="match status" value="1"/>
</dbReference>
<dbReference type="Pfam" id="PF08268">
    <property type="entry name" value="FBA_3"/>
    <property type="match status" value="1"/>
</dbReference>
<accession>A0A2P5C2W0</accession>
<dbReference type="OrthoDB" id="1644187at2759"/>
<dbReference type="Proteomes" id="UP000237105">
    <property type="component" value="Unassembled WGS sequence"/>
</dbReference>
<evidence type="ECO:0000259" key="2">
    <source>
        <dbReference type="PROSITE" id="PS50181"/>
    </source>
</evidence>
<dbReference type="InterPro" id="IPR013187">
    <property type="entry name" value="F-box-assoc_dom_typ3"/>
</dbReference>
<dbReference type="InterPro" id="IPR017451">
    <property type="entry name" value="F-box-assoc_interact_dom"/>
</dbReference>
<feature type="domain" description="F-box" evidence="2">
    <location>
        <begin position="68"/>
        <end position="114"/>
    </location>
</feature>
<dbReference type="SUPFAM" id="SSF81383">
    <property type="entry name" value="F-box domain"/>
    <property type="match status" value="1"/>
</dbReference>
<dbReference type="Pfam" id="PF00646">
    <property type="entry name" value="F-box"/>
    <property type="match status" value="1"/>
</dbReference>
<keyword evidence="4" id="KW-1185">Reference proteome</keyword>
<dbReference type="CDD" id="cd22157">
    <property type="entry name" value="F-box_AtFBW1-like"/>
    <property type="match status" value="1"/>
</dbReference>
<dbReference type="Gene3D" id="1.20.1280.50">
    <property type="match status" value="1"/>
</dbReference>
<dbReference type="InterPro" id="IPR036047">
    <property type="entry name" value="F-box-like_dom_sf"/>
</dbReference>
<dbReference type="SMART" id="SM00256">
    <property type="entry name" value="FBOX"/>
    <property type="match status" value="1"/>
</dbReference>
<dbReference type="PANTHER" id="PTHR31672">
    <property type="entry name" value="BNACNNG10540D PROTEIN"/>
    <property type="match status" value="1"/>
</dbReference>
<evidence type="ECO:0000256" key="1">
    <source>
        <dbReference type="SAM" id="SignalP"/>
    </source>
</evidence>
<dbReference type="PROSITE" id="PS50181">
    <property type="entry name" value="FBOX"/>
    <property type="match status" value="1"/>
</dbReference>
<dbReference type="InterPro" id="IPR001810">
    <property type="entry name" value="F-box_dom"/>
</dbReference>
<name>A0A2P5C2W0_PARAD</name>
<evidence type="ECO:0000313" key="4">
    <source>
        <dbReference type="Proteomes" id="UP000237105"/>
    </source>
</evidence>
<feature type="signal peptide" evidence="1">
    <location>
        <begin position="1"/>
        <end position="19"/>
    </location>
</feature>